<sequence>IGQITMDNASNNNTLMEEIEGELTLRGIPFDRDGNRLRYVVVAYPTDVNMQNSLKTYAAALANDPVGRCREIVAACRVSGQRRHRLKAVIKEGNEKGYWKGKLPDDAEFLPVLELLRDCITRWSSTDLMVDRFLLLHPAIHAFLAETLHADITHLDLTAQELAVLRDIHQVLEIPRFAQELLSAERTPTLSMALPSYELLMKQWKCLRTTIPELSHYIDIGLDKIDEYTREARKTRIYALAMIINPSIKLDWLTAHWSEEDTKKARSWMLDSVGFQLPFLLPETHN</sequence>
<evidence type="ECO:0000313" key="2">
    <source>
        <dbReference type="Proteomes" id="UP000790709"/>
    </source>
</evidence>
<reference evidence="1" key="1">
    <citation type="journal article" date="2021" name="New Phytol.">
        <title>Evolutionary innovations through gain and loss of genes in the ectomycorrhizal Boletales.</title>
        <authorList>
            <person name="Wu G."/>
            <person name="Miyauchi S."/>
            <person name="Morin E."/>
            <person name="Kuo A."/>
            <person name="Drula E."/>
            <person name="Varga T."/>
            <person name="Kohler A."/>
            <person name="Feng B."/>
            <person name="Cao Y."/>
            <person name="Lipzen A."/>
            <person name="Daum C."/>
            <person name="Hundley H."/>
            <person name="Pangilinan J."/>
            <person name="Johnson J."/>
            <person name="Barry K."/>
            <person name="LaButti K."/>
            <person name="Ng V."/>
            <person name="Ahrendt S."/>
            <person name="Min B."/>
            <person name="Choi I.G."/>
            <person name="Park H."/>
            <person name="Plett J.M."/>
            <person name="Magnuson J."/>
            <person name="Spatafora J.W."/>
            <person name="Nagy L.G."/>
            <person name="Henrissat B."/>
            <person name="Grigoriev I.V."/>
            <person name="Yang Z.L."/>
            <person name="Xu J."/>
            <person name="Martin F.M."/>
        </authorList>
    </citation>
    <scope>NUCLEOTIDE SEQUENCE</scope>
    <source>
        <strain evidence="1">KUC20120723A-06</strain>
    </source>
</reference>
<protein>
    <submittedName>
        <fullName evidence="1">Uncharacterized protein</fullName>
    </submittedName>
</protein>
<comment type="caution">
    <text evidence="1">The sequence shown here is derived from an EMBL/GenBank/DDBJ whole genome shotgun (WGS) entry which is preliminary data.</text>
</comment>
<dbReference type="EMBL" id="MU266816">
    <property type="protein sequence ID" value="KAH7918269.1"/>
    <property type="molecule type" value="Genomic_DNA"/>
</dbReference>
<dbReference type="Proteomes" id="UP000790709">
    <property type="component" value="Unassembled WGS sequence"/>
</dbReference>
<accession>A0ACB8AYD2</accession>
<evidence type="ECO:0000313" key="1">
    <source>
        <dbReference type="EMBL" id="KAH7918269.1"/>
    </source>
</evidence>
<proteinExistence type="predicted"/>
<gene>
    <name evidence="1" type="ORF">BV22DRAFT_1024860</name>
</gene>
<feature type="non-terminal residue" evidence="1">
    <location>
        <position position="1"/>
    </location>
</feature>
<name>A0ACB8AYD2_9AGAM</name>
<organism evidence="1 2">
    <name type="scientific">Leucogyrophana mollusca</name>
    <dbReference type="NCBI Taxonomy" id="85980"/>
    <lineage>
        <taxon>Eukaryota</taxon>
        <taxon>Fungi</taxon>
        <taxon>Dikarya</taxon>
        <taxon>Basidiomycota</taxon>
        <taxon>Agaricomycotina</taxon>
        <taxon>Agaricomycetes</taxon>
        <taxon>Agaricomycetidae</taxon>
        <taxon>Boletales</taxon>
        <taxon>Boletales incertae sedis</taxon>
        <taxon>Leucogyrophana</taxon>
    </lineage>
</organism>
<keyword evidence="2" id="KW-1185">Reference proteome</keyword>